<dbReference type="RefSeq" id="WP_347936071.1">
    <property type="nucleotide sequence ID" value="NZ_CP158160.1"/>
</dbReference>
<organism evidence="4 5">
    <name type="scientific">Chromobacterium phragmitis</name>
    <dbReference type="NCBI Taxonomy" id="2202141"/>
    <lineage>
        <taxon>Bacteria</taxon>
        <taxon>Pseudomonadati</taxon>
        <taxon>Pseudomonadota</taxon>
        <taxon>Betaproteobacteria</taxon>
        <taxon>Neisseriales</taxon>
        <taxon>Chromobacteriaceae</taxon>
        <taxon>Chromobacterium</taxon>
    </lineage>
</organism>
<reference evidence="4 5" key="1">
    <citation type="submission" date="2024-05" db="EMBL/GenBank/DDBJ databases">
        <authorList>
            <person name="De Oliveira J.P."/>
            <person name="Noriler S.A."/>
            <person name="De Oliveira A.G."/>
            <person name="Sipoli D.S."/>
        </authorList>
    </citation>
    <scope>NUCLEOTIDE SEQUENCE [LARGE SCALE GENOMIC DNA]</scope>
    <source>
        <strain evidence="4 5">LABIM192</strain>
    </source>
</reference>
<dbReference type="InterPro" id="IPR001433">
    <property type="entry name" value="OxRdtase_FAD/NAD-bd"/>
</dbReference>
<dbReference type="PRINTS" id="PR00410">
    <property type="entry name" value="PHEHYDRXLASE"/>
</dbReference>
<dbReference type="InterPro" id="IPR008333">
    <property type="entry name" value="Cbr1-like_FAD-bd_dom"/>
</dbReference>
<keyword evidence="2" id="KW-0479">Metal-binding</keyword>
<dbReference type="InterPro" id="IPR017938">
    <property type="entry name" value="Riboflavin_synthase-like_b-brl"/>
</dbReference>
<dbReference type="Gene3D" id="3.10.20.30">
    <property type="match status" value="1"/>
</dbReference>
<dbReference type="PANTHER" id="PTHR47354:SF5">
    <property type="entry name" value="PROTEIN RFBI"/>
    <property type="match status" value="1"/>
</dbReference>
<dbReference type="Gene3D" id="3.40.50.80">
    <property type="entry name" value="Nucleotide-binding domain of ferredoxin-NADP reductase (FNR) module"/>
    <property type="match status" value="1"/>
</dbReference>
<comment type="caution">
    <text evidence="4">The sequence shown here is derived from an EMBL/GenBank/DDBJ whole genome shotgun (WGS) entry which is preliminary data.</text>
</comment>
<evidence type="ECO:0000313" key="4">
    <source>
        <dbReference type="EMBL" id="MEO9385410.1"/>
    </source>
</evidence>
<name>A0ABV0IVW6_9NEIS</name>
<dbReference type="PROSITE" id="PS51384">
    <property type="entry name" value="FAD_FR"/>
    <property type="match status" value="1"/>
</dbReference>
<accession>A0ABV0IVW6</accession>
<keyword evidence="2" id="KW-0001">2Fe-2S</keyword>
<comment type="cofactor">
    <cofactor evidence="1">
        <name>FAD</name>
        <dbReference type="ChEBI" id="CHEBI:57692"/>
    </cofactor>
</comment>
<dbReference type="Pfam" id="PF00970">
    <property type="entry name" value="FAD_binding_6"/>
    <property type="match status" value="1"/>
</dbReference>
<gene>
    <name evidence="4" type="ORF">ABI908_15035</name>
</gene>
<dbReference type="SUPFAM" id="SSF63380">
    <property type="entry name" value="Riboflavin synthase domain-like"/>
    <property type="match status" value="1"/>
</dbReference>
<dbReference type="SUPFAM" id="SSF54292">
    <property type="entry name" value="2Fe-2S ferredoxin-like"/>
    <property type="match status" value="1"/>
</dbReference>
<dbReference type="InterPro" id="IPR039261">
    <property type="entry name" value="FNR_nucleotide-bd"/>
</dbReference>
<dbReference type="InterPro" id="IPR001041">
    <property type="entry name" value="2Fe-2S_ferredoxin-type"/>
</dbReference>
<keyword evidence="2" id="KW-0411">Iron-sulfur</keyword>
<dbReference type="SUPFAM" id="SSF52343">
    <property type="entry name" value="Ferredoxin reductase-like, C-terminal NADP-linked domain"/>
    <property type="match status" value="1"/>
</dbReference>
<evidence type="ECO:0000256" key="2">
    <source>
        <dbReference type="ARBA" id="ARBA00022714"/>
    </source>
</evidence>
<keyword evidence="2" id="KW-0408">Iron</keyword>
<dbReference type="Gene3D" id="2.40.30.10">
    <property type="entry name" value="Translation factors"/>
    <property type="match status" value="1"/>
</dbReference>
<dbReference type="InterPro" id="IPR017927">
    <property type="entry name" value="FAD-bd_FR_type"/>
</dbReference>
<evidence type="ECO:0000256" key="1">
    <source>
        <dbReference type="ARBA" id="ARBA00001974"/>
    </source>
</evidence>
<dbReference type="Pfam" id="PF00111">
    <property type="entry name" value="Fer2"/>
    <property type="match status" value="1"/>
</dbReference>
<dbReference type="Pfam" id="PF00175">
    <property type="entry name" value="NAD_binding_1"/>
    <property type="match status" value="1"/>
</dbReference>
<dbReference type="Proteomes" id="UP001462502">
    <property type="component" value="Unassembled WGS sequence"/>
</dbReference>
<keyword evidence="5" id="KW-1185">Reference proteome</keyword>
<proteinExistence type="predicted"/>
<evidence type="ECO:0000259" key="3">
    <source>
        <dbReference type="PROSITE" id="PS51384"/>
    </source>
</evidence>
<protein>
    <submittedName>
        <fullName evidence="4">FAD-binding oxidoreductase</fullName>
    </submittedName>
</protein>
<dbReference type="PANTHER" id="PTHR47354">
    <property type="entry name" value="NADH OXIDOREDUCTASE HCR"/>
    <property type="match status" value="1"/>
</dbReference>
<feature type="domain" description="FAD-binding FR-type" evidence="3">
    <location>
        <begin position="2"/>
        <end position="102"/>
    </location>
</feature>
<dbReference type="InterPro" id="IPR050415">
    <property type="entry name" value="MRET"/>
</dbReference>
<dbReference type="InterPro" id="IPR036010">
    <property type="entry name" value="2Fe-2S_ferredoxin-like_sf"/>
</dbReference>
<evidence type="ECO:0000313" key="5">
    <source>
        <dbReference type="Proteomes" id="UP001462502"/>
    </source>
</evidence>
<sequence length="348" mass="37580">MSDHYFYTVSDIQPLGPQALRLSLRADDGRGMPIRAGQFFSLRLPDGAERSYSLACAPRADGGLEAQIRLRDGGRCSEWLRREALPGQRLRLTGPYGDCVWQPPAPEEPVLMLATGTGIAPLYAMLAELDAGGGDWPEIDLYWGADRPEALYLEKELAALAARRPTLRFIPVLAAAPADWVGERGRVQHAAADRHPDLSRARVYACGAPAMVDEARRLLTESCGLPEARFHADAFAPAQPIAASGAETLAIRWRREDGQWLALPADAGSRLADALAAAGLVLPVCGGQAACGACRVAISPDWLERLPEPARREQRLLAALDAPHPRHRLACQITLHPGLNGLQAGIRP</sequence>
<dbReference type="InterPro" id="IPR012675">
    <property type="entry name" value="Beta-grasp_dom_sf"/>
</dbReference>
<dbReference type="EMBL" id="JBDXMI010000001">
    <property type="protein sequence ID" value="MEO9385410.1"/>
    <property type="molecule type" value="Genomic_DNA"/>
</dbReference>